<feature type="domain" description="Rhodopsin" evidence="7">
    <location>
        <begin position="31"/>
        <end position="271"/>
    </location>
</feature>
<evidence type="ECO:0000256" key="6">
    <source>
        <dbReference type="SAM" id="Phobius"/>
    </source>
</evidence>
<evidence type="ECO:0000256" key="4">
    <source>
        <dbReference type="ARBA" id="ARBA00023136"/>
    </source>
</evidence>
<dbReference type="AlphaFoldDB" id="A0A9P4H050"/>
<keyword evidence="2 6" id="KW-0812">Transmembrane</keyword>
<feature type="non-terminal residue" evidence="8">
    <location>
        <position position="290"/>
    </location>
</feature>
<proteinExistence type="inferred from homology"/>
<dbReference type="OrthoDB" id="5022096at2759"/>
<accession>A0A9P4H050</accession>
<comment type="caution">
    <text evidence="8">The sequence shown here is derived from an EMBL/GenBank/DDBJ whole genome shotgun (WGS) entry which is preliminary data.</text>
</comment>
<reference evidence="8" key="1">
    <citation type="journal article" date="2020" name="Stud. Mycol.">
        <title>101 Dothideomycetes genomes: a test case for predicting lifestyles and emergence of pathogens.</title>
        <authorList>
            <person name="Haridas S."/>
            <person name="Albert R."/>
            <person name="Binder M."/>
            <person name="Bloem J."/>
            <person name="Labutti K."/>
            <person name="Salamov A."/>
            <person name="Andreopoulos B."/>
            <person name="Baker S."/>
            <person name="Barry K."/>
            <person name="Bills G."/>
            <person name="Bluhm B."/>
            <person name="Cannon C."/>
            <person name="Castanera R."/>
            <person name="Culley D."/>
            <person name="Daum C."/>
            <person name="Ezra D."/>
            <person name="Gonzalez J."/>
            <person name="Henrissat B."/>
            <person name="Kuo A."/>
            <person name="Liang C."/>
            <person name="Lipzen A."/>
            <person name="Lutzoni F."/>
            <person name="Magnuson J."/>
            <person name="Mondo S."/>
            <person name="Nolan M."/>
            <person name="Ohm R."/>
            <person name="Pangilinan J."/>
            <person name="Park H.-J."/>
            <person name="Ramirez L."/>
            <person name="Alfaro M."/>
            <person name="Sun H."/>
            <person name="Tritt A."/>
            <person name="Yoshinaga Y."/>
            <person name="Zwiers L.-H."/>
            <person name="Turgeon B."/>
            <person name="Goodwin S."/>
            <person name="Spatafora J."/>
            <person name="Crous P."/>
            <person name="Grigoriev I."/>
        </authorList>
    </citation>
    <scope>NUCLEOTIDE SEQUENCE</scope>
    <source>
        <strain evidence="8">CBS 110217</strain>
    </source>
</reference>
<evidence type="ECO:0000313" key="8">
    <source>
        <dbReference type="EMBL" id="KAF2025180.1"/>
    </source>
</evidence>
<dbReference type="InterPro" id="IPR052337">
    <property type="entry name" value="SAT4-like"/>
</dbReference>
<protein>
    <recommendedName>
        <fullName evidence="7">Rhodopsin domain-containing protein</fullName>
    </recommendedName>
</protein>
<feature type="transmembrane region" description="Helical" evidence="6">
    <location>
        <begin position="47"/>
        <end position="70"/>
    </location>
</feature>
<name>A0A9P4H050_9PLEO</name>
<evidence type="ECO:0000259" key="7">
    <source>
        <dbReference type="Pfam" id="PF20684"/>
    </source>
</evidence>
<keyword evidence="4 6" id="KW-0472">Membrane</keyword>
<feature type="transmembrane region" description="Helical" evidence="6">
    <location>
        <begin position="244"/>
        <end position="265"/>
    </location>
</feature>
<evidence type="ECO:0000256" key="5">
    <source>
        <dbReference type="ARBA" id="ARBA00038359"/>
    </source>
</evidence>
<keyword evidence="3 6" id="KW-1133">Transmembrane helix</keyword>
<dbReference type="EMBL" id="ML978272">
    <property type="protein sequence ID" value="KAF2025180.1"/>
    <property type="molecule type" value="Genomic_DNA"/>
</dbReference>
<feature type="transmembrane region" description="Helical" evidence="6">
    <location>
        <begin position="90"/>
        <end position="115"/>
    </location>
</feature>
<comment type="subcellular location">
    <subcellularLocation>
        <location evidence="1">Membrane</location>
        <topology evidence="1">Multi-pass membrane protein</topology>
    </subcellularLocation>
</comment>
<keyword evidence="9" id="KW-1185">Reference proteome</keyword>
<feature type="transmembrane region" description="Helical" evidence="6">
    <location>
        <begin position="14"/>
        <end position="35"/>
    </location>
</feature>
<feature type="transmembrane region" description="Helical" evidence="6">
    <location>
        <begin position="210"/>
        <end position="232"/>
    </location>
</feature>
<comment type="similarity">
    <text evidence="5">Belongs to the SAT4 family.</text>
</comment>
<dbReference type="PANTHER" id="PTHR33048:SF167">
    <property type="entry name" value="INTEGRAL MEMBRANE PROTEIN"/>
    <property type="match status" value="1"/>
</dbReference>
<sequence>MDPQWAAESNLSRILALTGLIHALALVSVGLRLYARIGLLRSPGRDDIVVVGASMLALGGWLCLILQGYHGLGRHTKTISKKDLVIYDKIGFFQSIISAIGALGLLKISIALFLLRLSKNKWYSRSLWALIGFVLVYTVGAWLTFLLRCRPMAAFWDKSLGGTCYSVKLFVTVALANSDTDSARVFTDVCFATLPFPIIWSLQMSQRTRAYLIGVLSLGYLAVAMGIVKAVYQIRSSANMDKHFIQFWGFLQLNIGIIASTIPILKPLLKKANSTSGANRYNHFNENDRP</sequence>
<gene>
    <name evidence="8" type="ORF">EK21DRAFT_46145</name>
</gene>
<dbReference type="Pfam" id="PF20684">
    <property type="entry name" value="Fung_rhodopsin"/>
    <property type="match status" value="1"/>
</dbReference>
<evidence type="ECO:0000256" key="1">
    <source>
        <dbReference type="ARBA" id="ARBA00004141"/>
    </source>
</evidence>
<dbReference type="InterPro" id="IPR049326">
    <property type="entry name" value="Rhodopsin_dom_fungi"/>
</dbReference>
<dbReference type="GO" id="GO:0016020">
    <property type="term" value="C:membrane"/>
    <property type="evidence" value="ECO:0007669"/>
    <property type="project" value="UniProtKB-SubCell"/>
</dbReference>
<evidence type="ECO:0000256" key="3">
    <source>
        <dbReference type="ARBA" id="ARBA00022989"/>
    </source>
</evidence>
<dbReference type="Proteomes" id="UP000799777">
    <property type="component" value="Unassembled WGS sequence"/>
</dbReference>
<dbReference type="PANTHER" id="PTHR33048">
    <property type="entry name" value="PTH11-LIKE INTEGRAL MEMBRANE PROTEIN (AFU_ORTHOLOGUE AFUA_5G11245)"/>
    <property type="match status" value="1"/>
</dbReference>
<feature type="transmembrane region" description="Helical" evidence="6">
    <location>
        <begin position="127"/>
        <end position="147"/>
    </location>
</feature>
<evidence type="ECO:0000256" key="2">
    <source>
        <dbReference type="ARBA" id="ARBA00022692"/>
    </source>
</evidence>
<evidence type="ECO:0000313" key="9">
    <source>
        <dbReference type="Proteomes" id="UP000799777"/>
    </source>
</evidence>
<organism evidence="8 9">
    <name type="scientific">Setomelanomma holmii</name>
    <dbReference type="NCBI Taxonomy" id="210430"/>
    <lineage>
        <taxon>Eukaryota</taxon>
        <taxon>Fungi</taxon>
        <taxon>Dikarya</taxon>
        <taxon>Ascomycota</taxon>
        <taxon>Pezizomycotina</taxon>
        <taxon>Dothideomycetes</taxon>
        <taxon>Pleosporomycetidae</taxon>
        <taxon>Pleosporales</taxon>
        <taxon>Pleosporineae</taxon>
        <taxon>Phaeosphaeriaceae</taxon>
        <taxon>Setomelanomma</taxon>
    </lineage>
</organism>